<protein>
    <submittedName>
        <fullName evidence="6">Sigma-70 family RNA polymerase sigma factor</fullName>
    </submittedName>
</protein>
<evidence type="ECO:0000256" key="4">
    <source>
        <dbReference type="ARBA" id="ARBA00023163"/>
    </source>
</evidence>
<dbReference type="InterPro" id="IPR036388">
    <property type="entry name" value="WH-like_DNA-bd_sf"/>
</dbReference>
<dbReference type="Gene3D" id="1.10.10.10">
    <property type="entry name" value="Winged helix-like DNA-binding domain superfamily/Winged helix DNA-binding domain"/>
    <property type="match status" value="1"/>
</dbReference>
<accession>A0ABU4JTH9</accession>
<organism evidence="6 7">
    <name type="scientific">Clostridium tanneri</name>
    <dbReference type="NCBI Taxonomy" id="3037988"/>
    <lineage>
        <taxon>Bacteria</taxon>
        <taxon>Bacillati</taxon>
        <taxon>Bacillota</taxon>
        <taxon>Clostridia</taxon>
        <taxon>Eubacteriales</taxon>
        <taxon>Clostridiaceae</taxon>
        <taxon>Clostridium</taxon>
    </lineage>
</organism>
<proteinExistence type="predicted"/>
<reference evidence="6 7" key="1">
    <citation type="submission" date="2023-04" db="EMBL/GenBank/DDBJ databases">
        <title>Clostridium tannerae sp. nov., isolated from the fecal material of an alpaca.</title>
        <authorList>
            <person name="Miller S."/>
            <person name="Hendry M."/>
            <person name="King J."/>
            <person name="Sankaranarayanan K."/>
            <person name="Lawson P.A."/>
        </authorList>
    </citation>
    <scope>NUCLEOTIDE SEQUENCE [LARGE SCALE GENOMIC DNA]</scope>
    <source>
        <strain evidence="6 7">A1-XYC3</strain>
    </source>
</reference>
<comment type="caution">
    <text evidence="6">The sequence shown here is derived from an EMBL/GenBank/DDBJ whole genome shotgun (WGS) entry which is preliminary data.</text>
</comment>
<dbReference type="RefSeq" id="WP_318798052.1">
    <property type="nucleotide sequence ID" value="NZ_JARUJP010000010.1"/>
</dbReference>
<evidence type="ECO:0000313" key="6">
    <source>
        <dbReference type="EMBL" id="MDW8801474.1"/>
    </source>
</evidence>
<keyword evidence="1" id="KW-0805">Transcription regulation</keyword>
<evidence type="ECO:0000259" key="5">
    <source>
        <dbReference type="Pfam" id="PF12645"/>
    </source>
</evidence>
<evidence type="ECO:0000256" key="2">
    <source>
        <dbReference type="ARBA" id="ARBA00023082"/>
    </source>
</evidence>
<dbReference type="PANTHER" id="PTHR30385:SF4">
    <property type="entry name" value="RNA POLYMERASE SIGMA-E FACTOR"/>
    <property type="match status" value="1"/>
</dbReference>
<keyword evidence="2" id="KW-0731">Sigma factor</keyword>
<keyword evidence="3" id="KW-0238">DNA-binding</keyword>
<sequence>MRLIEKILLAKTGDKKAMEEIIKSYTPFVVKSARCTFVKGYDIEDLIQIGQVAIIKAVNMFDVTKSSAFTGYVTNAIARSFYGLIRDNIKENSCCSLNSANEDGNQFIVAIPAEENIEEELLKKEEKLLLGKALDKLPKEDLELINWFYYENKTLEKYAQFKGICYRTAINRKRKVLKRLRLSFKD</sequence>
<dbReference type="Pfam" id="PF12645">
    <property type="entry name" value="HTH_16"/>
    <property type="match status" value="1"/>
</dbReference>
<feature type="domain" description="Helix-turn-helix conjugative transposon-like" evidence="5">
    <location>
        <begin position="7"/>
        <end position="62"/>
    </location>
</feature>
<evidence type="ECO:0000313" key="7">
    <source>
        <dbReference type="Proteomes" id="UP001281656"/>
    </source>
</evidence>
<keyword evidence="7" id="KW-1185">Reference proteome</keyword>
<dbReference type="SUPFAM" id="SSF88659">
    <property type="entry name" value="Sigma3 and sigma4 domains of RNA polymerase sigma factors"/>
    <property type="match status" value="1"/>
</dbReference>
<dbReference type="InterPro" id="IPR013325">
    <property type="entry name" value="RNA_pol_sigma_r2"/>
</dbReference>
<dbReference type="SUPFAM" id="SSF88946">
    <property type="entry name" value="Sigma2 domain of RNA polymerase sigma factors"/>
    <property type="match status" value="1"/>
</dbReference>
<dbReference type="NCBIfam" id="TIGR02937">
    <property type="entry name" value="sigma70-ECF"/>
    <property type="match status" value="1"/>
</dbReference>
<dbReference type="InterPro" id="IPR013324">
    <property type="entry name" value="RNA_pol_sigma_r3/r4-like"/>
</dbReference>
<evidence type="ECO:0000256" key="3">
    <source>
        <dbReference type="ARBA" id="ARBA00023125"/>
    </source>
</evidence>
<keyword evidence="4" id="KW-0804">Transcription</keyword>
<evidence type="ECO:0000256" key="1">
    <source>
        <dbReference type="ARBA" id="ARBA00023015"/>
    </source>
</evidence>
<dbReference type="InterPro" id="IPR014284">
    <property type="entry name" value="RNA_pol_sigma-70_dom"/>
</dbReference>
<dbReference type="Gene3D" id="1.20.120.1810">
    <property type="match status" value="1"/>
</dbReference>
<name>A0ABU4JTH9_9CLOT</name>
<dbReference type="InterPro" id="IPR024760">
    <property type="entry name" value="HTH_dom_conjug_TS-like"/>
</dbReference>
<gene>
    <name evidence="6" type="ORF">P8V03_09935</name>
</gene>
<dbReference type="PANTHER" id="PTHR30385">
    <property type="entry name" value="SIGMA FACTOR F FLAGELLAR"/>
    <property type="match status" value="1"/>
</dbReference>
<dbReference type="Proteomes" id="UP001281656">
    <property type="component" value="Unassembled WGS sequence"/>
</dbReference>
<dbReference type="EMBL" id="JARUJP010000010">
    <property type="protein sequence ID" value="MDW8801474.1"/>
    <property type="molecule type" value="Genomic_DNA"/>
</dbReference>